<protein>
    <submittedName>
        <fullName evidence="2">Uncharacterized protein</fullName>
    </submittedName>
</protein>
<keyword evidence="1" id="KW-1133">Transmembrane helix</keyword>
<feature type="transmembrane region" description="Helical" evidence="1">
    <location>
        <begin position="12"/>
        <end position="32"/>
    </location>
</feature>
<sequence length="98" mass="11144">MEKRKRSVEKTIFLTTIILSAGIPAVCMTELLDAEIRLTVERLAFALDNASECAKLSIIPVSRWSSSGTAILRIAMCRPHYSQPRIVQRCMEFLYVHF</sequence>
<comment type="caution">
    <text evidence="2">The sequence shown here is derived from an EMBL/GenBank/DDBJ whole genome shotgun (WGS) entry which is preliminary data.</text>
</comment>
<evidence type="ECO:0000313" key="3">
    <source>
        <dbReference type="Proteomes" id="UP000187455"/>
    </source>
</evidence>
<gene>
    <name evidence="2" type="ORF">AYI68_g1892</name>
</gene>
<keyword evidence="1" id="KW-0472">Membrane</keyword>
<evidence type="ECO:0000313" key="2">
    <source>
        <dbReference type="EMBL" id="OLY83957.1"/>
    </source>
</evidence>
<keyword evidence="1" id="KW-0812">Transmembrane</keyword>
<dbReference type="EMBL" id="LSSL01000684">
    <property type="protein sequence ID" value="OLY83957.1"/>
    <property type="molecule type" value="Genomic_DNA"/>
</dbReference>
<accession>A0A1R0H4B9</accession>
<name>A0A1R0H4B9_9FUNG</name>
<keyword evidence="3" id="KW-1185">Reference proteome</keyword>
<proteinExistence type="predicted"/>
<dbReference type="AlphaFoldDB" id="A0A1R0H4B9"/>
<organism evidence="2 3">
    <name type="scientific">Smittium mucronatum</name>
    <dbReference type="NCBI Taxonomy" id="133383"/>
    <lineage>
        <taxon>Eukaryota</taxon>
        <taxon>Fungi</taxon>
        <taxon>Fungi incertae sedis</taxon>
        <taxon>Zoopagomycota</taxon>
        <taxon>Kickxellomycotina</taxon>
        <taxon>Harpellomycetes</taxon>
        <taxon>Harpellales</taxon>
        <taxon>Legeriomycetaceae</taxon>
        <taxon>Smittium</taxon>
    </lineage>
</organism>
<reference evidence="2 3" key="1">
    <citation type="journal article" date="2016" name="Mol. Biol. Evol.">
        <title>Genome-Wide Survey of Gut Fungi (Harpellales) Reveals the First Horizontally Transferred Ubiquitin Gene from a Mosquito Host.</title>
        <authorList>
            <person name="Wang Y."/>
            <person name="White M.M."/>
            <person name="Kvist S."/>
            <person name="Moncalvo J.M."/>
        </authorList>
    </citation>
    <scope>NUCLEOTIDE SEQUENCE [LARGE SCALE GENOMIC DNA]</scope>
    <source>
        <strain evidence="2 3">ALG-7-W6</strain>
    </source>
</reference>
<dbReference type="Proteomes" id="UP000187455">
    <property type="component" value="Unassembled WGS sequence"/>
</dbReference>
<evidence type="ECO:0000256" key="1">
    <source>
        <dbReference type="SAM" id="Phobius"/>
    </source>
</evidence>